<dbReference type="RefSeq" id="WP_338395420.1">
    <property type="nucleotide sequence ID" value="NZ_AP025317.1"/>
</dbReference>
<dbReference type="Pfam" id="PF13689">
    <property type="entry name" value="DUF4154"/>
    <property type="match status" value="1"/>
</dbReference>
<dbReference type="PANTHER" id="PTHR43156:SF9">
    <property type="entry name" value="HAMP DOMAIN-CONTAINING PROTEIN"/>
    <property type="match status" value="1"/>
</dbReference>
<proteinExistence type="predicted"/>
<keyword evidence="5" id="KW-0614">Plasmid</keyword>
<evidence type="ECO:0000256" key="2">
    <source>
        <dbReference type="SAM" id="Phobius"/>
    </source>
</evidence>
<dbReference type="AlphaFoldDB" id="A0AAU9DC45"/>
<evidence type="ECO:0000259" key="4">
    <source>
        <dbReference type="SMART" id="SM00331"/>
    </source>
</evidence>
<sequence>MRFIFGRRTYSCFFIFLISLFSQFTAQASKKTPAEQRADFLIKLAKEIELPGREKNKTFRLAVYGRGREIRALYDHLVWKSAKLRIGGKKVEVLQFKRVRKIDPVDMMYLSGEERIRFNDVTEQLGKRPHYLVTENYPFGTSMLNISFDKKKELIYELQQPMFEQKGARVSERLLNDKNRITSEAKWKARFKQVSALLDKERVKTSEQQKEISVKEALILEQERLIFYQRLTIVSVIVFLAIVGAMSFFLSRLNKEKKAALDELSVKNKKITSSINYARRIQAAMLPVKSAMSEGFADTACVFKPKDIVSGDFYWHAERDGAKLIAVADCTGHGVPGGFMSMMGNELLNKASLTAGKDDPADMLELLNRDVVASLRKEGAEQVSDDGMDIALCSFDFGKKTLRYAGANHPLLMVREGEQTLYKPTRRGIGGARRSAKPFVNNEIELREGDVLYMFSDGFQDQFGGPENKKYMRKRLCQFLADISSLPLEEQGVRIEREFEEWKSGGNQMDDMCVVALKV</sequence>
<dbReference type="Pfam" id="PF07228">
    <property type="entry name" value="SpoIIE"/>
    <property type="match status" value="1"/>
</dbReference>
<feature type="transmembrane region" description="Helical" evidence="2">
    <location>
        <begin position="227"/>
        <end position="250"/>
    </location>
</feature>
<protein>
    <recommendedName>
        <fullName evidence="4">PPM-type phosphatase domain-containing protein</fullName>
    </recommendedName>
</protein>
<name>A0AAU9DC45_9BACT</name>
<evidence type="ECO:0000313" key="5">
    <source>
        <dbReference type="EMBL" id="BDD12049.1"/>
    </source>
</evidence>
<dbReference type="KEGG" id="fax:FUAX_44810"/>
<evidence type="ECO:0000256" key="1">
    <source>
        <dbReference type="ARBA" id="ARBA00022801"/>
    </source>
</evidence>
<keyword evidence="2" id="KW-0812">Transmembrane</keyword>
<dbReference type="PANTHER" id="PTHR43156">
    <property type="entry name" value="STAGE II SPORULATION PROTEIN E-RELATED"/>
    <property type="match status" value="1"/>
</dbReference>
<dbReference type="Gene3D" id="3.60.40.10">
    <property type="entry name" value="PPM-type phosphatase domain"/>
    <property type="match status" value="1"/>
</dbReference>
<keyword evidence="2" id="KW-1133">Transmembrane helix</keyword>
<geneLocation type="plasmid" evidence="5 6">
    <name>pFA3</name>
</geneLocation>
<organism evidence="5 6">
    <name type="scientific">Fulvitalea axinellae</name>
    <dbReference type="NCBI Taxonomy" id="1182444"/>
    <lineage>
        <taxon>Bacteria</taxon>
        <taxon>Pseudomonadati</taxon>
        <taxon>Bacteroidota</taxon>
        <taxon>Cytophagia</taxon>
        <taxon>Cytophagales</taxon>
        <taxon>Persicobacteraceae</taxon>
        <taxon>Fulvitalea</taxon>
    </lineage>
</organism>
<dbReference type="InterPro" id="IPR025293">
    <property type="entry name" value="YfiR/HmsC-like"/>
</dbReference>
<dbReference type="EMBL" id="AP025317">
    <property type="protein sequence ID" value="BDD12049.1"/>
    <property type="molecule type" value="Genomic_DNA"/>
</dbReference>
<dbReference type="GO" id="GO:0016791">
    <property type="term" value="F:phosphatase activity"/>
    <property type="evidence" value="ECO:0007669"/>
    <property type="project" value="TreeGrafter"/>
</dbReference>
<feature type="signal peptide" evidence="3">
    <location>
        <begin position="1"/>
        <end position="28"/>
    </location>
</feature>
<feature type="domain" description="PPM-type phosphatase" evidence="4">
    <location>
        <begin position="294"/>
        <end position="519"/>
    </location>
</feature>
<keyword evidence="2" id="KW-0472">Membrane</keyword>
<feature type="chain" id="PRO_5043706475" description="PPM-type phosphatase domain-containing protein" evidence="3">
    <location>
        <begin position="29"/>
        <end position="519"/>
    </location>
</feature>
<dbReference type="Proteomes" id="UP001348817">
    <property type="component" value="Plasmid pFA3"/>
</dbReference>
<keyword evidence="6" id="KW-1185">Reference proteome</keyword>
<gene>
    <name evidence="5" type="ORF">FUAX_44810</name>
</gene>
<evidence type="ECO:0000313" key="6">
    <source>
        <dbReference type="Proteomes" id="UP001348817"/>
    </source>
</evidence>
<dbReference type="InterPro" id="IPR001932">
    <property type="entry name" value="PPM-type_phosphatase-like_dom"/>
</dbReference>
<dbReference type="InterPro" id="IPR036457">
    <property type="entry name" value="PPM-type-like_dom_sf"/>
</dbReference>
<dbReference type="SMART" id="SM00331">
    <property type="entry name" value="PP2C_SIG"/>
    <property type="match status" value="1"/>
</dbReference>
<dbReference type="InterPro" id="IPR052016">
    <property type="entry name" value="Bact_Sigma-Reg"/>
</dbReference>
<reference evidence="5 6" key="1">
    <citation type="submission" date="2021-12" db="EMBL/GenBank/DDBJ databases">
        <title>Genome sequencing of bacteria with rrn-lacking chromosome and rrn-plasmid.</title>
        <authorList>
            <person name="Anda M."/>
            <person name="Iwasaki W."/>
        </authorList>
    </citation>
    <scope>NUCLEOTIDE SEQUENCE [LARGE SCALE GENOMIC DNA]</scope>
    <source>
        <strain evidence="5 6">DSM 100852</strain>
        <plasmid evidence="5 6">pFA3</plasmid>
    </source>
</reference>
<evidence type="ECO:0000256" key="3">
    <source>
        <dbReference type="SAM" id="SignalP"/>
    </source>
</evidence>
<keyword evidence="1" id="KW-0378">Hydrolase</keyword>
<keyword evidence="3" id="KW-0732">Signal</keyword>
<accession>A0AAU9DC45</accession>